<evidence type="ECO:0000313" key="2">
    <source>
        <dbReference type="EMBL" id="KIH51925.1"/>
    </source>
</evidence>
<dbReference type="EMBL" id="KN745044">
    <property type="protein sequence ID" value="KIH51925.1"/>
    <property type="molecule type" value="Genomic_DNA"/>
</dbReference>
<sequence length="91" mass="10456">MARNNRNDVDWKSGDNKAGDPPVPPVRQSDYSGGGQRKPVRFERVCRGLQHKRHNSRPINVRSPPFDPQSKGHAERFVDTFKNALEKLKDY</sequence>
<feature type="compositionally biased region" description="Basic and acidic residues" evidence="1">
    <location>
        <begin position="1"/>
        <end position="18"/>
    </location>
</feature>
<protein>
    <submittedName>
        <fullName evidence="2">Uncharacterized protein</fullName>
    </submittedName>
</protein>
<name>A0A0C2FTL9_9BILA</name>
<dbReference type="Gene3D" id="3.30.420.10">
    <property type="entry name" value="Ribonuclease H-like superfamily/Ribonuclease H"/>
    <property type="match status" value="1"/>
</dbReference>
<evidence type="ECO:0000256" key="1">
    <source>
        <dbReference type="SAM" id="MobiDB-lite"/>
    </source>
</evidence>
<proteinExistence type="predicted"/>
<feature type="region of interest" description="Disordered" evidence="1">
    <location>
        <begin position="1"/>
        <end position="73"/>
    </location>
</feature>
<organism evidence="2 3">
    <name type="scientific">Ancylostoma duodenale</name>
    <dbReference type="NCBI Taxonomy" id="51022"/>
    <lineage>
        <taxon>Eukaryota</taxon>
        <taxon>Metazoa</taxon>
        <taxon>Ecdysozoa</taxon>
        <taxon>Nematoda</taxon>
        <taxon>Chromadorea</taxon>
        <taxon>Rhabditida</taxon>
        <taxon>Rhabditina</taxon>
        <taxon>Rhabditomorpha</taxon>
        <taxon>Strongyloidea</taxon>
        <taxon>Ancylostomatidae</taxon>
        <taxon>Ancylostomatinae</taxon>
        <taxon>Ancylostoma</taxon>
    </lineage>
</organism>
<dbReference type="AlphaFoldDB" id="A0A0C2FTL9"/>
<evidence type="ECO:0000313" key="3">
    <source>
        <dbReference type="Proteomes" id="UP000054047"/>
    </source>
</evidence>
<gene>
    <name evidence="2" type="ORF">ANCDUO_17980</name>
</gene>
<dbReference type="Proteomes" id="UP000054047">
    <property type="component" value="Unassembled WGS sequence"/>
</dbReference>
<keyword evidence="3" id="KW-1185">Reference proteome</keyword>
<dbReference type="InterPro" id="IPR036397">
    <property type="entry name" value="RNaseH_sf"/>
</dbReference>
<accession>A0A0C2FTL9</accession>
<dbReference type="GO" id="GO:0003676">
    <property type="term" value="F:nucleic acid binding"/>
    <property type="evidence" value="ECO:0007669"/>
    <property type="project" value="InterPro"/>
</dbReference>
<reference evidence="2 3" key="1">
    <citation type="submission" date="2013-12" db="EMBL/GenBank/DDBJ databases">
        <title>Draft genome of the parsitic nematode Ancylostoma duodenale.</title>
        <authorList>
            <person name="Mitreva M."/>
        </authorList>
    </citation>
    <scope>NUCLEOTIDE SEQUENCE [LARGE SCALE GENOMIC DNA]</scope>
    <source>
        <strain evidence="2 3">Zhejiang</strain>
    </source>
</reference>